<dbReference type="Proteomes" id="UP000199197">
    <property type="component" value="Unassembled WGS sequence"/>
</dbReference>
<dbReference type="EMBL" id="CZVW01000011">
    <property type="protein sequence ID" value="CUT02189.1"/>
    <property type="molecule type" value="Genomic_DNA"/>
</dbReference>
<dbReference type="OrthoDB" id="9811589at2"/>
<dbReference type="InterPro" id="IPR029063">
    <property type="entry name" value="SAM-dependent_MTases_sf"/>
</dbReference>
<organism evidence="2 3">
    <name type="scientific">Candidatus Chryseopegocella kryptomonas</name>
    <dbReference type="NCBI Taxonomy" id="1633643"/>
    <lineage>
        <taxon>Bacteria</taxon>
        <taxon>Pseudomonadati</taxon>
        <taxon>Candidatus Kryptoniota</taxon>
        <taxon>Candidatus Chryseopegocella</taxon>
    </lineage>
</organism>
<name>A0A0P1NT66_9BACT</name>
<dbReference type="Gene3D" id="3.40.50.150">
    <property type="entry name" value="Vaccinia Virus protein VP39"/>
    <property type="match status" value="1"/>
</dbReference>
<sequence>MRRFRINKIFWDSYAPVYDEKKKDFDLYLRHKNLKILKSFFSSGQTLLEIGCGTGTESVEMLNYGCKLVLTDISFEMLKIARRKITTVANTSGDNFPKVINLPAEYIDSFKIQFDGAYSSFGVLNCITNIENFFQKLHKVLKPNSYFITSIINRWYWGDFLFFTLGITNYLRKRLKGWGYISLDGKESNAVARYYSINDIRNFSKNFFSIETCFALPFLLPPAYLKPTERLPKKILNALDKVESIIWHSFPFKYFGEQTVIVLKRL</sequence>
<keyword evidence="2" id="KW-0808">Transferase</keyword>
<dbReference type="GO" id="GO:0008757">
    <property type="term" value="F:S-adenosylmethionine-dependent methyltransferase activity"/>
    <property type="evidence" value="ECO:0007669"/>
    <property type="project" value="InterPro"/>
</dbReference>
<keyword evidence="3" id="KW-1185">Reference proteome</keyword>
<evidence type="ECO:0000259" key="1">
    <source>
        <dbReference type="Pfam" id="PF08241"/>
    </source>
</evidence>
<evidence type="ECO:0000313" key="3">
    <source>
        <dbReference type="Proteomes" id="UP000199197"/>
    </source>
</evidence>
<evidence type="ECO:0000313" key="2">
    <source>
        <dbReference type="EMBL" id="CUT02189.1"/>
    </source>
</evidence>
<protein>
    <submittedName>
        <fullName evidence="2">Methyltransferase domain-containing protein</fullName>
    </submittedName>
</protein>
<dbReference type="GO" id="GO:0032259">
    <property type="term" value="P:methylation"/>
    <property type="evidence" value="ECO:0007669"/>
    <property type="project" value="UniProtKB-KW"/>
</dbReference>
<dbReference type="RefSeq" id="WP_092349939.1">
    <property type="nucleotide sequence ID" value="NZ_CZVW01000011.1"/>
</dbReference>
<gene>
    <name evidence="2" type="ORF">JGI23_01202</name>
</gene>
<proteinExistence type="predicted"/>
<dbReference type="Pfam" id="PF08241">
    <property type="entry name" value="Methyltransf_11"/>
    <property type="match status" value="1"/>
</dbReference>
<feature type="domain" description="Methyltransferase type 11" evidence="1">
    <location>
        <begin position="48"/>
        <end position="148"/>
    </location>
</feature>
<accession>A0A0P1NT66</accession>
<dbReference type="SUPFAM" id="SSF53335">
    <property type="entry name" value="S-adenosyl-L-methionine-dependent methyltransferases"/>
    <property type="match status" value="1"/>
</dbReference>
<keyword evidence="2" id="KW-0489">Methyltransferase</keyword>
<dbReference type="InterPro" id="IPR013216">
    <property type="entry name" value="Methyltransf_11"/>
</dbReference>
<dbReference type="PANTHER" id="PTHR43591">
    <property type="entry name" value="METHYLTRANSFERASE"/>
    <property type="match status" value="1"/>
</dbReference>
<dbReference type="CDD" id="cd02440">
    <property type="entry name" value="AdoMet_MTases"/>
    <property type="match status" value="1"/>
</dbReference>
<dbReference type="AlphaFoldDB" id="A0A0P1NT66"/>
<reference evidence="3" key="1">
    <citation type="submission" date="2015-11" db="EMBL/GenBank/DDBJ databases">
        <authorList>
            <person name="Varghese N."/>
        </authorList>
    </citation>
    <scope>NUCLEOTIDE SEQUENCE [LARGE SCALE GENOMIC DNA]</scope>
    <source>
        <strain evidence="3">JGI-23</strain>
    </source>
</reference>